<evidence type="ECO:0000256" key="1">
    <source>
        <dbReference type="SAM" id="Phobius"/>
    </source>
</evidence>
<proteinExistence type="predicted"/>
<gene>
    <name evidence="2" type="ORF">BC781_102716</name>
</gene>
<name>A0A316A0K1_SEDFL</name>
<feature type="transmembrane region" description="Helical" evidence="1">
    <location>
        <begin position="48"/>
        <end position="65"/>
    </location>
</feature>
<comment type="caution">
    <text evidence="2">The sequence shown here is derived from an EMBL/GenBank/DDBJ whole genome shotgun (WGS) entry which is preliminary data.</text>
</comment>
<dbReference type="EMBL" id="QGDO01000002">
    <property type="protein sequence ID" value="PWJ43167.1"/>
    <property type="molecule type" value="Genomic_DNA"/>
</dbReference>
<evidence type="ECO:0000313" key="3">
    <source>
        <dbReference type="Proteomes" id="UP000245535"/>
    </source>
</evidence>
<feature type="transmembrane region" description="Helical" evidence="1">
    <location>
        <begin position="94"/>
        <end position="116"/>
    </location>
</feature>
<dbReference type="RefSeq" id="WP_109617482.1">
    <property type="nucleotide sequence ID" value="NZ_QGDO01000002.1"/>
</dbReference>
<dbReference type="OrthoDB" id="428645at2"/>
<dbReference type="AlphaFoldDB" id="A0A316A0K1"/>
<keyword evidence="1" id="KW-1133">Transmembrane helix</keyword>
<feature type="transmembrane region" description="Helical" evidence="1">
    <location>
        <begin position="70"/>
        <end position="88"/>
    </location>
</feature>
<keyword evidence="1" id="KW-0472">Membrane</keyword>
<keyword evidence="1" id="KW-0812">Transmembrane</keyword>
<accession>A0A316A0K1</accession>
<feature type="transmembrane region" description="Helical" evidence="1">
    <location>
        <begin position="16"/>
        <end position="36"/>
    </location>
</feature>
<dbReference type="Proteomes" id="UP000245535">
    <property type="component" value="Unassembled WGS sequence"/>
</dbReference>
<keyword evidence="3" id="KW-1185">Reference proteome</keyword>
<evidence type="ECO:0000313" key="2">
    <source>
        <dbReference type="EMBL" id="PWJ43167.1"/>
    </source>
</evidence>
<protein>
    <submittedName>
        <fullName evidence="2">Uncharacterized protein</fullName>
    </submittedName>
</protein>
<reference evidence="2 3" key="1">
    <citation type="submission" date="2018-03" db="EMBL/GenBank/DDBJ databases">
        <title>Genomic Encyclopedia of Archaeal and Bacterial Type Strains, Phase II (KMG-II): from individual species to whole genera.</title>
        <authorList>
            <person name="Goeker M."/>
        </authorList>
    </citation>
    <scope>NUCLEOTIDE SEQUENCE [LARGE SCALE GENOMIC DNA]</scope>
    <source>
        <strain evidence="2 3">DSM 28229</strain>
    </source>
</reference>
<organism evidence="2 3">
    <name type="scientific">Sediminitomix flava</name>
    <dbReference type="NCBI Taxonomy" id="379075"/>
    <lineage>
        <taxon>Bacteria</taxon>
        <taxon>Pseudomonadati</taxon>
        <taxon>Bacteroidota</taxon>
        <taxon>Cytophagia</taxon>
        <taxon>Cytophagales</taxon>
        <taxon>Flammeovirgaceae</taxon>
        <taxon>Sediminitomix</taxon>
    </lineage>
</organism>
<sequence length="160" mass="18376">MRQEELKKVEKNIKTAWGAALFSMVITIILTVMSMLNENVAQKLGLSTYNFFDAFILGFLALGVYRKKRFASVALFVYFLLSVFINIVDGQLSGGIGRIIFGILYFKGMIACFKYYKHQVEIGEIDPDQPKGLKTYLGYGVLGFFKFCINYSNRDRFLYY</sequence>